<dbReference type="Proteomes" id="UP001240150">
    <property type="component" value="Chromosome"/>
</dbReference>
<sequence>MSDRDEGFAEYFAARAKLYLRWHRVSRQESLDPYLRQVLIRAFVDEGRWGWWRRERPSDAPIERSAPRSWVW</sequence>
<evidence type="ECO:0000313" key="2">
    <source>
        <dbReference type="Proteomes" id="UP001240150"/>
    </source>
</evidence>
<dbReference type="EMBL" id="CP126980">
    <property type="protein sequence ID" value="WIM93978.1"/>
    <property type="molecule type" value="Genomic_DNA"/>
</dbReference>
<gene>
    <name evidence="1" type="ORF">ACTOB_005976</name>
</gene>
<organism evidence="1 2">
    <name type="scientific">Actinoplanes oblitus</name>
    <dbReference type="NCBI Taxonomy" id="3040509"/>
    <lineage>
        <taxon>Bacteria</taxon>
        <taxon>Bacillati</taxon>
        <taxon>Actinomycetota</taxon>
        <taxon>Actinomycetes</taxon>
        <taxon>Micromonosporales</taxon>
        <taxon>Micromonosporaceae</taxon>
        <taxon>Actinoplanes</taxon>
    </lineage>
</organism>
<protein>
    <submittedName>
        <fullName evidence="1">Uncharacterized protein</fullName>
    </submittedName>
</protein>
<dbReference type="RefSeq" id="WP_284915181.1">
    <property type="nucleotide sequence ID" value="NZ_CP126980.1"/>
</dbReference>
<accession>A0ABY8WA55</accession>
<reference evidence="1 2" key="1">
    <citation type="submission" date="2023-06" db="EMBL/GenBank/DDBJ databases">
        <authorList>
            <person name="Yushchuk O."/>
            <person name="Binda E."/>
            <person name="Ruckert-Reed C."/>
            <person name="Fedorenko V."/>
            <person name="Kalinowski J."/>
            <person name="Marinelli F."/>
        </authorList>
    </citation>
    <scope>NUCLEOTIDE SEQUENCE [LARGE SCALE GENOMIC DNA]</scope>
    <source>
        <strain evidence="1 2">NRRL 3884</strain>
    </source>
</reference>
<name>A0ABY8WA55_9ACTN</name>
<keyword evidence="2" id="KW-1185">Reference proteome</keyword>
<evidence type="ECO:0000313" key="1">
    <source>
        <dbReference type="EMBL" id="WIM93978.1"/>
    </source>
</evidence>
<proteinExistence type="predicted"/>